<protein>
    <submittedName>
        <fullName evidence="2">Chemotaxis protein CheZ</fullName>
    </submittedName>
</protein>
<evidence type="ECO:0000256" key="1">
    <source>
        <dbReference type="SAM" id="MobiDB-lite"/>
    </source>
</evidence>
<dbReference type="Proteomes" id="UP000544872">
    <property type="component" value="Unassembled WGS sequence"/>
</dbReference>
<dbReference type="RefSeq" id="WP_260402322.1">
    <property type="nucleotide sequence ID" value="NZ_JACIIX010000002.1"/>
</dbReference>
<sequence>MAANGTAPGSGLQASIANCVSDIRRRQGDAVPVDRIGIIVGDILGSLGGELTAEDMRLYQELEGLSRYIQQAKQEIASLNPTDIREEFLPTAADELDAIVQATENATGAIMDATEVIEAVAGEVDGDASGRLMDATTMIYEACSFQDLTGQRITKVVRMLKSIEDRVDNLIKAFDPETLAAARAASNPTDVQAAGNYGRQQAAAVGDRDGDTGLLNGPQSSASAMAQDDIDALLASFDK</sequence>
<name>A0A7W9ZDK6_NOVIT</name>
<dbReference type="EMBL" id="JACIIX010000002">
    <property type="protein sequence ID" value="MBB6209285.1"/>
    <property type="molecule type" value="Genomic_DNA"/>
</dbReference>
<dbReference type="GO" id="GO:0050920">
    <property type="term" value="P:regulation of chemotaxis"/>
    <property type="evidence" value="ECO:0007669"/>
    <property type="project" value="InterPro"/>
</dbReference>
<dbReference type="GO" id="GO:0009288">
    <property type="term" value="C:bacterial-type flagellum"/>
    <property type="evidence" value="ECO:0007669"/>
    <property type="project" value="InterPro"/>
</dbReference>
<reference evidence="2 3" key="1">
    <citation type="submission" date="2020-08" db="EMBL/GenBank/DDBJ databases">
        <title>Genomic Encyclopedia of Type Strains, Phase IV (KMG-IV): sequencing the most valuable type-strain genomes for metagenomic binning, comparative biology and taxonomic classification.</title>
        <authorList>
            <person name="Goeker M."/>
        </authorList>
    </citation>
    <scope>NUCLEOTIDE SEQUENCE [LARGE SCALE GENOMIC DNA]</scope>
    <source>
        <strain evidence="2 3">DSM 11590</strain>
    </source>
</reference>
<comment type="caution">
    <text evidence="2">The sequence shown here is derived from an EMBL/GenBank/DDBJ whole genome shotgun (WGS) entry which is preliminary data.</text>
</comment>
<evidence type="ECO:0000313" key="2">
    <source>
        <dbReference type="EMBL" id="MBB6209285.1"/>
    </source>
</evidence>
<evidence type="ECO:0000313" key="3">
    <source>
        <dbReference type="Proteomes" id="UP000544872"/>
    </source>
</evidence>
<dbReference type="Pfam" id="PF04344">
    <property type="entry name" value="CheZ"/>
    <property type="match status" value="1"/>
</dbReference>
<accession>A0A7W9ZDK6</accession>
<dbReference type="SUPFAM" id="SSF75708">
    <property type="entry name" value="Chemotaxis phosphatase CheZ"/>
    <property type="match status" value="1"/>
</dbReference>
<dbReference type="InterPro" id="IPR007439">
    <property type="entry name" value="Chemotax_Pase_CheZ"/>
</dbReference>
<dbReference type="GO" id="GO:0003824">
    <property type="term" value="F:catalytic activity"/>
    <property type="evidence" value="ECO:0007669"/>
    <property type="project" value="InterPro"/>
</dbReference>
<feature type="region of interest" description="Disordered" evidence="1">
    <location>
        <begin position="198"/>
        <end position="223"/>
    </location>
</feature>
<dbReference type="Gene3D" id="1.10.287.500">
    <property type="entry name" value="Helix hairpin bin"/>
    <property type="match status" value="2"/>
</dbReference>
<keyword evidence="3" id="KW-1185">Reference proteome</keyword>
<proteinExistence type="predicted"/>
<dbReference type="AlphaFoldDB" id="A0A7W9ZDK6"/>
<gene>
    <name evidence="2" type="ORF">FHS48_000687</name>
</gene>
<organism evidence="2 3">
    <name type="scientific">Novispirillum itersonii</name>
    <name type="common">Aquaspirillum itersonii</name>
    <dbReference type="NCBI Taxonomy" id="189"/>
    <lineage>
        <taxon>Bacteria</taxon>
        <taxon>Pseudomonadati</taxon>
        <taxon>Pseudomonadota</taxon>
        <taxon>Alphaproteobacteria</taxon>
        <taxon>Rhodospirillales</taxon>
        <taxon>Novispirillaceae</taxon>
        <taxon>Novispirillum</taxon>
    </lineage>
</organism>